<evidence type="ECO:0000313" key="5">
    <source>
        <dbReference type="Proteomes" id="UP001309876"/>
    </source>
</evidence>
<feature type="domain" description="N-acetyltransferase" evidence="3">
    <location>
        <begin position="40"/>
        <end position="184"/>
    </location>
</feature>
<dbReference type="PROSITE" id="PS51186">
    <property type="entry name" value="GNAT"/>
    <property type="match status" value="1"/>
</dbReference>
<reference evidence="4 5" key="1">
    <citation type="submission" date="2023-08" db="EMBL/GenBank/DDBJ databases">
        <title>Black Yeasts Isolated from many extreme environments.</title>
        <authorList>
            <person name="Coleine C."/>
            <person name="Stajich J.E."/>
            <person name="Selbmann L."/>
        </authorList>
    </citation>
    <scope>NUCLEOTIDE SEQUENCE [LARGE SCALE GENOMIC DNA]</scope>
    <source>
        <strain evidence="4 5">CCFEE 5910</strain>
    </source>
</reference>
<dbReference type="InterPro" id="IPR050832">
    <property type="entry name" value="Bact_Acetyltransf"/>
</dbReference>
<evidence type="ECO:0000259" key="3">
    <source>
        <dbReference type="PROSITE" id="PS51186"/>
    </source>
</evidence>
<dbReference type="EMBL" id="JAVRRJ010000009">
    <property type="protein sequence ID" value="KAK5081601.1"/>
    <property type="molecule type" value="Genomic_DNA"/>
</dbReference>
<dbReference type="Gene3D" id="3.40.630.30">
    <property type="match status" value="1"/>
</dbReference>
<gene>
    <name evidence="4" type="ORF">LTR05_007732</name>
</gene>
<accession>A0AAN7SU50</accession>
<dbReference type="Proteomes" id="UP001309876">
    <property type="component" value="Unassembled WGS sequence"/>
</dbReference>
<keyword evidence="1" id="KW-0808">Transferase</keyword>
<dbReference type="PANTHER" id="PTHR43877:SF2">
    <property type="entry name" value="AMINOALKYLPHOSPHONATE N-ACETYLTRANSFERASE-RELATED"/>
    <property type="match status" value="1"/>
</dbReference>
<protein>
    <recommendedName>
        <fullName evidence="3">N-acetyltransferase domain-containing protein</fullName>
    </recommendedName>
</protein>
<evidence type="ECO:0000313" key="4">
    <source>
        <dbReference type="EMBL" id="KAK5081601.1"/>
    </source>
</evidence>
<keyword evidence="2" id="KW-0012">Acyltransferase</keyword>
<keyword evidence="5" id="KW-1185">Reference proteome</keyword>
<dbReference type="InterPro" id="IPR016181">
    <property type="entry name" value="Acyl_CoA_acyltransferase"/>
</dbReference>
<dbReference type="PANTHER" id="PTHR43877">
    <property type="entry name" value="AMINOALKYLPHOSPHONATE N-ACETYLTRANSFERASE-RELATED-RELATED"/>
    <property type="match status" value="1"/>
</dbReference>
<dbReference type="InterPro" id="IPR000182">
    <property type="entry name" value="GNAT_dom"/>
</dbReference>
<organism evidence="4 5">
    <name type="scientific">Lithohypha guttulata</name>
    <dbReference type="NCBI Taxonomy" id="1690604"/>
    <lineage>
        <taxon>Eukaryota</taxon>
        <taxon>Fungi</taxon>
        <taxon>Dikarya</taxon>
        <taxon>Ascomycota</taxon>
        <taxon>Pezizomycotina</taxon>
        <taxon>Eurotiomycetes</taxon>
        <taxon>Chaetothyriomycetidae</taxon>
        <taxon>Chaetothyriales</taxon>
        <taxon>Trichomeriaceae</taxon>
        <taxon>Lithohypha</taxon>
    </lineage>
</organism>
<name>A0AAN7SU50_9EURO</name>
<proteinExistence type="predicted"/>
<dbReference type="SUPFAM" id="SSF55729">
    <property type="entry name" value="Acyl-CoA N-acyltransferases (Nat)"/>
    <property type="match status" value="1"/>
</dbReference>
<dbReference type="Pfam" id="PF13508">
    <property type="entry name" value="Acetyltransf_7"/>
    <property type="match status" value="1"/>
</dbReference>
<dbReference type="GO" id="GO:0016747">
    <property type="term" value="F:acyltransferase activity, transferring groups other than amino-acyl groups"/>
    <property type="evidence" value="ECO:0007669"/>
    <property type="project" value="InterPro"/>
</dbReference>
<dbReference type="AlphaFoldDB" id="A0AAN7SU50"/>
<evidence type="ECO:0000256" key="2">
    <source>
        <dbReference type="ARBA" id="ARBA00023315"/>
    </source>
</evidence>
<comment type="caution">
    <text evidence="4">The sequence shown here is derived from an EMBL/GenBank/DDBJ whole genome shotgun (WGS) entry which is preliminary data.</text>
</comment>
<evidence type="ECO:0000256" key="1">
    <source>
        <dbReference type="ARBA" id="ARBA00022679"/>
    </source>
</evidence>
<dbReference type="CDD" id="cd04301">
    <property type="entry name" value="NAT_SF"/>
    <property type="match status" value="1"/>
</dbReference>
<sequence>MRTTPETQQSTIPSIVRAEPTDILIIVFLVKAAYTKYIERIGREPAPMTADYDQLLQSHEIYVSRAASASLAPSSHTTLAGHNISPDPNIDHSILGSIIVKAQDTSLHINNLVVHPDAQGRGYGRLLMDFAEQLAGERGLRRLQLYTNVKMWENVKLYEKLGFKETDRKVEDGFERVYFEKFVD</sequence>